<evidence type="ECO:0000256" key="2">
    <source>
        <dbReference type="ARBA" id="ARBA00004418"/>
    </source>
</evidence>
<sequence>MKHTLITLMLCSLPLAISAQPIADTHSDMSGCESCHAEGVPSGDMDYENQACLDCHGAMKELGGDAHEKHDGTLECTDCHVAHDEVDLNAGCANCHE</sequence>
<dbReference type="Proteomes" id="UP000199527">
    <property type="component" value="Unassembled WGS sequence"/>
</dbReference>
<dbReference type="AlphaFoldDB" id="A0A1G8K0I3"/>
<evidence type="ECO:0000256" key="8">
    <source>
        <dbReference type="SAM" id="SignalP"/>
    </source>
</evidence>
<keyword evidence="11" id="KW-1185">Reference proteome</keyword>
<accession>A0A1G8K0I3</accession>
<evidence type="ECO:0000256" key="5">
    <source>
        <dbReference type="ARBA" id="ARBA00022723"/>
    </source>
</evidence>
<keyword evidence="7" id="KW-0408">Iron</keyword>
<evidence type="ECO:0000313" key="11">
    <source>
        <dbReference type="Proteomes" id="UP000199527"/>
    </source>
</evidence>
<dbReference type="EMBL" id="FNEM01000001">
    <property type="protein sequence ID" value="SDI36954.1"/>
    <property type="molecule type" value="Genomic_DNA"/>
</dbReference>
<keyword evidence="6" id="KW-0249">Electron transport</keyword>
<keyword evidence="3" id="KW-0813">Transport</keyword>
<gene>
    <name evidence="10" type="ORF">SAMN04488540_101214</name>
</gene>
<name>A0A1G8K0I3_9GAMM</name>
<evidence type="ECO:0000256" key="7">
    <source>
        <dbReference type="ARBA" id="ARBA00023004"/>
    </source>
</evidence>
<evidence type="ECO:0000313" key="10">
    <source>
        <dbReference type="EMBL" id="SDI36954.1"/>
    </source>
</evidence>
<evidence type="ECO:0000259" key="9">
    <source>
        <dbReference type="Pfam" id="PF14537"/>
    </source>
</evidence>
<dbReference type="SUPFAM" id="SSF48695">
    <property type="entry name" value="Multiheme cytochromes"/>
    <property type="match status" value="1"/>
</dbReference>
<dbReference type="Pfam" id="PF14537">
    <property type="entry name" value="Cytochrom_c3_2"/>
    <property type="match status" value="1"/>
</dbReference>
<comment type="subcellular location">
    <subcellularLocation>
        <location evidence="2">Periplasm</location>
    </subcellularLocation>
</comment>
<organism evidence="10 11">
    <name type="scientific">Ferrimonas sediminum</name>
    <dbReference type="NCBI Taxonomy" id="718193"/>
    <lineage>
        <taxon>Bacteria</taxon>
        <taxon>Pseudomonadati</taxon>
        <taxon>Pseudomonadota</taxon>
        <taxon>Gammaproteobacteria</taxon>
        <taxon>Alteromonadales</taxon>
        <taxon>Ferrimonadaceae</taxon>
        <taxon>Ferrimonas</taxon>
    </lineage>
</organism>
<protein>
    <submittedName>
        <fullName evidence="10">Cytochrome c3</fullName>
    </submittedName>
</protein>
<evidence type="ECO:0000256" key="1">
    <source>
        <dbReference type="ARBA" id="ARBA00001926"/>
    </source>
</evidence>
<dbReference type="GO" id="GO:0042597">
    <property type="term" value="C:periplasmic space"/>
    <property type="evidence" value="ECO:0007669"/>
    <property type="project" value="UniProtKB-SubCell"/>
</dbReference>
<evidence type="ECO:0000256" key="3">
    <source>
        <dbReference type="ARBA" id="ARBA00022448"/>
    </source>
</evidence>
<keyword evidence="4" id="KW-0349">Heme</keyword>
<dbReference type="InterPro" id="IPR012286">
    <property type="entry name" value="Tetrahaem_cytochrome"/>
</dbReference>
<keyword evidence="8" id="KW-0732">Signal</keyword>
<dbReference type="InterPro" id="IPR036280">
    <property type="entry name" value="Multihaem_cyt_sf"/>
</dbReference>
<feature type="domain" description="Tetrahaem cytochrome" evidence="9">
    <location>
        <begin position="26"/>
        <end position="97"/>
    </location>
</feature>
<reference evidence="11" key="1">
    <citation type="submission" date="2016-10" db="EMBL/GenBank/DDBJ databases">
        <authorList>
            <person name="Varghese N."/>
            <person name="Submissions S."/>
        </authorList>
    </citation>
    <scope>NUCLEOTIDE SEQUENCE [LARGE SCALE GENOMIC DNA]</scope>
    <source>
        <strain evidence="11">DSM 23317</strain>
    </source>
</reference>
<dbReference type="Gene3D" id="1.10.1130.10">
    <property type="entry name" value="Flavocytochrome C3, Chain A"/>
    <property type="match status" value="1"/>
</dbReference>
<evidence type="ECO:0000256" key="4">
    <source>
        <dbReference type="ARBA" id="ARBA00022617"/>
    </source>
</evidence>
<comment type="cofactor">
    <cofactor evidence="1">
        <name>heme c</name>
        <dbReference type="ChEBI" id="CHEBI:61717"/>
    </cofactor>
</comment>
<feature type="signal peptide" evidence="8">
    <location>
        <begin position="1"/>
        <end position="19"/>
    </location>
</feature>
<dbReference type="GO" id="GO:0046872">
    <property type="term" value="F:metal ion binding"/>
    <property type="evidence" value="ECO:0007669"/>
    <property type="project" value="UniProtKB-KW"/>
</dbReference>
<keyword evidence="5" id="KW-0479">Metal-binding</keyword>
<feature type="chain" id="PRO_5011552047" evidence="8">
    <location>
        <begin position="20"/>
        <end position="97"/>
    </location>
</feature>
<evidence type="ECO:0000256" key="6">
    <source>
        <dbReference type="ARBA" id="ARBA00022982"/>
    </source>
</evidence>
<proteinExistence type="predicted"/>